<evidence type="ECO:0000313" key="3">
    <source>
        <dbReference type="Proteomes" id="UP000036520"/>
    </source>
</evidence>
<feature type="transmembrane region" description="Helical" evidence="1">
    <location>
        <begin position="9"/>
        <end position="25"/>
    </location>
</feature>
<dbReference type="EMBL" id="CP012040">
    <property type="protein sequence ID" value="AKP53193.1"/>
    <property type="molecule type" value="Genomic_DNA"/>
</dbReference>
<reference evidence="2 3" key="1">
    <citation type="submission" date="2015-07" db="EMBL/GenBank/DDBJ databases">
        <authorList>
            <person name="Kim K.M."/>
        </authorList>
    </citation>
    <scope>NUCLEOTIDE SEQUENCE [LARGE SCALE GENOMIC DNA]</scope>
    <source>
        <strain evidence="2 3">KCTC 12363</strain>
    </source>
</reference>
<accession>A0A0H4PJR4</accession>
<gene>
    <name evidence="2" type="ORF">CA2015_3823</name>
</gene>
<protein>
    <submittedName>
        <fullName evidence="2">Uncharacterized protein</fullName>
    </submittedName>
</protein>
<feature type="transmembrane region" description="Helical" evidence="1">
    <location>
        <begin position="31"/>
        <end position="48"/>
    </location>
</feature>
<keyword evidence="1" id="KW-0812">Transmembrane</keyword>
<dbReference type="STRING" id="320787.CA2015_3823"/>
<dbReference type="KEGG" id="camu:CA2015_3823"/>
<dbReference type="AlphaFoldDB" id="A0A0H4PJR4"/>
<name>A0A0H4PJR4_9BACT</name>
<feature type="transmembrane region" description="Helical" evidence="1">
    <location>
        <begin position="53"/>
        <end position="74"/>
    </location>
</feature>
<dbReference type="Proteomes" id="UP000036520">
    <property type="component" value="Chromosome"/>
</dbReference>
<dbReference type="RefSeq" id="WP_157470548.1">
    <property type="nucleotide sequence ID" value="NZ_CP012040.1"/>
</dbReference>
<sequence length="83" mass="9667">MMEELKKRNAFYIGGLVAILLASYFSWTMFFLFLSLILYPLGVILVLLSKKRWWIKVITILLPLTFTLPTSVMLKDFFDSLVS</sequence>
<keyword evidence="1" id="KW-0472">Membrane</keyword>
<evidence type="ECO:0000256" key="1">
    <source>
        <dbReference type="SAM" id="Phobius"/>
    </source>
</evidence>
<proteinExistence type="predicted"/>
<keyword evidence="3" id="KW-1185">Reference proteome</keyword>
<dbReference type="OrthoDB" id="9983319at2"/>
<keyword evidence="1" id="KW-1133">Transmembrane helix</keyword>
<organism evidence="2 3">
    <name type="scientific">Cyclobacterium amurskyense</name>
    <dbReference type="NCBI Taxonomy" id="320787"/>
    <lineage>
        <taxon>Bacteria</taxon>
        <taxon>Pseudomonadati</taxon>
        <taxon>Bacteroidota</taxon>
        <taxon>Cytophagia</taxon>
        <taxon>Cytophagales</taxon>
        <taxon>Cyclobacteriaceae</taxon>
        <taxon>Cyclobacterium</taxon>
    </lineage>
</organism>
<evidence type="ECO:0000313" key="2">
    <source>
        <dbReference type="EMBL" id="AKP53193.1"/>
    </source>
</evidence>